<evidence type="ECO:0000313" key="4">
    <source>
        <dbReference type="Proteomes" id="UP000695022"/>
    </source>
</evidence>
<dbReference type="PANTHER" id="PTHR20835">
    <property type="entry name" value="E3 UBIQUITIN-PROTEIN LIGASE PPP1R11-RELATED"/>
    <property type="match status" value="1"/>
</dbReference>
<feature type="compositionally biased region" description="Basic and acidic residues" evidence="3">
    <location>
        <begin position="35"/>
        <end position="50"/>
    </location>
</feature>
<evidence type="ECO:0000256" key="3">
    <source>
        <dbReference type="SAM" id="MobiDB-lite"/>
    </source>
</evidence>
<dbReference type="InterPro" id="IPR011107">
    <property type="entry name" value="PPI_Ypi1"/>
</dbReference>
<evidence type="ECO:0000256" key="1">
    <source>
        <dbReference type="ARBA" id="ARBA00021994"/>
    </source>
</evidence>
<sequence length="112" mass="12332">MAEATASVSTTKTETIEHSKSPVLKLRLQKPKSNKKVDWTTDTVDNEHMGKKSSKCCCIYEKPHGFGESSSEDDDDECGHCRGHKKKCHKNPVTDGDASQQPESNPGIVQES</sequence>
<evidence type="ECO:0000313" key="5">
    <source>
        <dbReference type="RefSeq" id="XP_014671121.1"/>
    </source>
</evidence>
<dbReference type="RefSeq" id="XP_014671121.1">
    <property type="nucleotide sequence ID" value="XM_014815635.1"/>
</dbReference>
<feature type="region of interest" description="Disordered" evidence="3">
    <location>
        <begin position="1"/>
        <end position="50"/>
    </location>
</feature>
<evidence type="ECO:0000256" key="2">
    <source>
        <dbReference type="ARBA" id="ARBA00031039"/>
    </source>
</evidence>
<gene>
    <name evidence="5" type="primary">LOC106811902</name>
</gene>
<name>A0ABM1EG00_PRICU</name>
<dbReference type="PANTHER" id="PTHR20835:SF0">
    <property type="entry name" value="E3 UBIQUITIN-PROTEIN LIGASE PPP1R11"/>
    <property type="match status" value="1"/>
</dbReference>
<dbReference type="GeneID" id="106811902"/>
<feature type="region of interest" description="Disordered" evidence="3">
    <location>
        <begin position="83"/>
        <end position="112"/>
    </location>
</feature>
<organism evidence="4 5">
    <name type="scientific">Priapulus caudatus</name>
    <name type="common">Priapulid worm</name>
    <dbReference type="NCBI Taxonomy" id="37621"/>
    <lineage>
        <taxon>Eukaryota</taxon>
        <taxon>Metazoa</taxon>
        <taxon>Ecdysozoa</taxon>
        <taxon>Scalidophora</taxon>
        <taxon>Priapulida</taxon>
        <taxon>Priapulimorpha</taxon>
        <taxon>Priapulimorphida</taxon>
        <taxon>Priapulidae</taxon>
        <taxon>Priapulus</taxon>
    </lineage>
</organism>
<dbReference type="Proteomes" id="UP000695022">
    <property type="component" value="Unplaced"/>
</dbReference>
<dbReference type="Pfam" id="PF07491">
    <property type="entry name" value="PPI_Ypi1"/>
    <property type="match status" value="1"/>
</dbReference>
<reference evidence="5" key="1">
    <citation type="submission" date="2025-08" db="UniProtKB">
        <authorList>
            <consortium name="RefSeq"/>
        </authorList>
    </citation>
    <scope>IDENTIFICATION</scope>
</reference>
<protein>
    <recommendedName>
        <fullName evidence="1">E3 ubiquitin-protein ligase PPP1R11</fullName>
    </recommendedName>
    <alternativeName>
        <fullName evidence="2">Protein phosphatase 1 regulatory subunit 11</fullName>
    </alternativeName>
</protein>
<accession>A0ABM1EG00</accession>
<keyword evidence="4" id="KW-1185">Reference proteome</keyword>
<feature type="compositionally biased region" description="Polar residues" evidence="3">
    <location>
        <begin position="1"/>
        <end position="13"/>
    </location>
</feature>
<proteinExistence type="predicted"/>